<sequence length="411" mass="46044">MRAAAREYPNIADDDWLAQACRDENGKIVPNLASAMAALRNAPQIANCFQLDEMLRAAVLVRSLPALGGAAPENDEDTFPRPVRDADVSQVQEWMQRSGLPKIGKDTVHQAVDLRAEECAFHPVRDYLAGAIWDGRARVDKWLSYYLGVDPSSYIEGIGRMFLVAMVARIFQAGCKADYMVVLEGPQGARKSSACAILGGAWFSDNLPDITGGKDVDQHLRGKWLIEIAEMSAMSRAESAALKAFISRQTERYRPAFGRKEVVEPRQCLFIGSTNKAAYLRDETGGRRFWPVKVGAIDTDALAHDRDQLFAEAVHLYRAGAKWWPDAQFELDHIRPQQEARFETDAWEEIIATWLRDKRTVLVGQVAKEALGLETPRIGRADQNRITAILERLRWSRGPKDWKGNSPWIAP</sequence>
<dbReference type="Proteomes" id="UP000236286">
    <property type="component" value="Unassembled WGS sequence"/>
</dbReference>
<dbReference type="Pfam" id="PF05272">
    <property type="entry name" value="VapE-like_dom"/>
    <property type="match status" value="1"/>
</dbReference>
<protein>
    <submittedName>
        <fullName evidence="2">Virulence-associated E family protein</fullName>
    </submittedName>
</protein>
<reference evidence="2 3" key="1">
    <citation type="submission" date="2017-10" db="EMBL/GenBank/DDBJ databases">
        <title>Genome announcement of Methylocella silvestris TVC from permafrost.</title>
        <authorList>
            <person name="Wang J."/>
            <person name="Geng K."/>
            <person name="Ul-Haque F."/>
            <person name="Crombie A.T."/>
            <person name="Street L.E."/>
            <person name="Wookey P.A."/>
            <person name="Murrell J.C."/>
            <person name="Pratscher J."/>
        </authorList>
    </citation>
    <scope>NUCLEOTIDE SEQUENCE [LARGE SCALE GENOMIC DNA]</scope>
    <source>
        <strain evidence="2 3">TVC</strain>
    </source>
</reference>
<evidence type="ECO:0000313" key="2">
    <source>
        <dbReference type="EMBL" id="PNG25703.1"/>
    </source>
</evidence>
<feature type="domain" description="Virulence-associated protein E-like" evidence="1">
    <location>
        <begin position="130"/>
        <end position="340"/>
    </location>
</feature>
<proteinExistence type="predicted"/>
<dbReference type="AlphaFoldDB" id="A0A2J7TG35"/>
<comment type="caution">
    <text evidence="2">The sequence shown here is derived from an EMBL/GenBank/DDBJ whole genome shotgun (WGS) entry which is preliminary data.</text>
</comment>
<dbReference type="InterPro" id="IPR007936">
    <property type="entry name" value="VapE-like_dom"/>
</dbReference>
<evidence type="ECO:0000313" key="3">
    <source>
        <dbReference type="Proteomes" id="UP000236286"/>
    </source>
</evidence>
<evidence type="ECO:0000259" key="1">
    <source>
        <dbReference type="Pfam" id="PF05272"/>
    </source>
</evidence>
<dbReference type="OrthoDB" id="9763644at2"/>
<accession>A0A2J7TG35</accession>
<dbReference type="PANTHER" id="PTHR34985:SF1">
    <property type="entry name" value="SLR0554 PROTEIN"/>
    <property type="match status" value="1"/>
</dbReference>
<dbReference type="PANTHER" id="PTHR34985">
    <property type="entry name" value="SLR0554 PROTEIN"/>
    <property type="match status" value="1"/>
</dbReference>
<dbReference type="EMBL" id="PDZR01000013">
    <property type="protein sequence ID" value="PNG25703.1"/>
    <property type="molecule type" value="Genomic_DNA"/>
</dbReference>
<organism evidence="2 3">
    <name type="scientific">Methylocella silvestris</name>
    <dbReference type="NCBI Taxonomy" id="199596"/>
    <lineage>
        <taxon>Bacteria</taxon>
        <taxon>Pseudomonadati</taxon>
        <taxon>Pseudomonadota</taxon>
        <taxon>Alphaproteobacteria</taxon>
        <taxon>Hyphomicrobiales</taxon>
        <taxon>Beijerinckiaceae</taxon>
        <taxon>Methylocella</taxon>
    </lineage>
</organism>
<name>A0A2J7TG35_METSI</name>
<gene>
    <name evidence="2" type="ORF">CR492_12350</name>
</gene>
<dbReference type="RefSeq" id="WP_102844057.1">
    <property type="nucleotide sequence ID" value="NZ_PDZR01000013.1"/>
</dbReference>